<organism evidence="1 2">
    <name type="scientific">Euroglyphus maynei</name>
    <name type="common">Mayne's house dust mite</name>
    <dbReference type="NCBI Taxonomy" id="6958"/>
    <lineage>
        <taxon>Eukaryota</taxon>
        <taxon>Metazoa</taxon>
        <taxon>Ecdysozoa</taxon>
        <taxon>Arthropoda</taxon>
        <taxon>Chelicerata</taxon>
        <taxon>Arachnida</taxon>
        <taxon>Acari</taxon>
        <taxon>Acariformes</taxon>
        <taxon>Sarcoptiformes</taxon>
        <taxon>Astigmata</taxon>
        <taxon>Psoroptidia</taxon>
        <taxon>Analgoidea</taxon>
        <taxon>Pyroglyphidae</taxon>
        <taxon>Pyroglyphinae</taxon>
        <taxon>Euroglyphus</taxon>
    </lineage>
</organism>
<name>A0A1Y3AS96_EURMA</name>
<dbReference type="EMBL" id="MUJZ01061590">
    <property type="protein sequence ID" value="OTF71330.1"/>
    <property type="molecule type" value="Genomic_DNA"/>
</dbReference>
<dbReference type="AlphaFoldDB" id="A0A1Y3AS96"/>
<gene>
    <name evidence="1" type="ORF">BLA29_012920</name>
</gene>
<feature type="non-terminal residue" evidence="1">
    <location>
        <position position="1"/>
    </location>
</feature>
<dbReference type="Proteomes" id="UP000194236">
    <property type="component" value="Unassembled WGS sequence"/>
</dbReference>
<accession>A0A1Y3AS96</accession>
<protein>
    <submittedName>
        <fullName evidence="1">Uncharacterized protein</fullName>
    </submittedName>
</protein>
<evidence type="ECO:0000313" key="2">
    <source>
        <dbReference type="Proteomes" id="UP000194236"/>
    </source>
</evidence>
<evidence type="ECO:0000313" key="1">
    <source>
        <dbReference type="EMBL" id="OTF71330.1"/>
    </source>
</evidence>
<keyword evidence="2" id="KW-1185">Reference proteome</keyword>
<proteinExistence type="predicted"/>
<reference evidence="1 2" key="1">
    <citation type="submission" date="2017-03" db="EMBL/GenBank/DDBJ databases">
        <title>Genome Survey of Euroglyphus maynei.</title>
        <authorList>
            <person name="Arlian L.G."/>
            <person name="Morgan M.S."/>
            <person name="Rider S.D."/>
        </authorList>
    </citation>
    <scope>NUCLEOTIDE SEQUENCE [LARGE SCALE GENOMIC DNA]</scope>
    <source>
        <strain evidence="1">Arlian Lab</strain>
        <tissue evidence="1">Whole body</tissue>
    </source>
</reference>
<comment type="caution">
    <text evidence="1">The sequence shown here is derived from an EMBL/GenBank/DDBJ whole genome shotgun (WGS) entry which is preliminary data.</text>
</comment>
<sequence>GDLILECHPRLIELLTKFARFAGQDKLSIENGCMIEHQMTNGKKGQIQFIDGHQYEIMKRKDGQLQVIATSLSI</sequence>